<dbReference type="Pfam" id="PF07228">
    <property type="entry name" value="SpoIIE"/>
    <property type="match status" value="1"/>
</dbReference>
<dbReference type="PANTHER" id="PTHR35801">
    <property type="entry name" value="PHOSPHOSERINE PHOSPHATASE RSBX"/>
    <property type="match status" value="1"/>
</dbReference>
<dbReference type="Pfam" id="PF13581">
    <property type="entry name" value="HATPase_c_2"/>
    <property type="match status" value="1"/>
</dbReference>
<evidence type="ECO:0000313" key="2">
    <source>
        <dbReference type="EMBL" id="CAG4916711.1"/>
    </source>
</evidence>
<dbReference type="PANTHER" id="PTHR35801:SF1">
    <property type="entry name" value="PHOSPHOSERINE PHOSPHATASE RSBX"/>
    <property type="match status" value="1"/>
</dbReference>
<dbReference type="SMART" id="SM00331">
    <property type="entry name" value="PP2C_SIG"/>
    <property type="match status" value="1"/>
</dbReference>
<dbReference type="EMBL" id="CAJQYY010000029">
    <property type="protein sequence ID" value="CAG4916711.1"/>
    <property type="molecule type" value="Genomic_DNA"/>
</dbReference>
<keyword evidence="3" id="KW-1185">Reference proteome</keyword>
<dbReference type="InterPro" id="IPR036457">
    <property type="entry name" value="PPM-type-like_dom_sf"/>
</dbReference>
<dbReference type="Gene3D" id="3.30.565.10">
    <property type="entry name" value="Histidine kinase-like ATPase, C-terminal domain"/>
    <property type="match status" value="1"/>
</dbReference>
<evidence type="ECO:0000313" key="3">
    <source>
        <dbReference type="Proteomes" id="UP000789752"/>
    </source>
</evidence>
<reference evidence="2 3" key="1">
    <citation type="submission" date="2021-04" db="EMBL/GenBank/DDBJ databases">
        <authorList>
            <person name="Vanwijnsberghe S."/>
        </authorList>
    </citation>
    <scope>NUCLEOTIDE SEQUENCE [LARGE SCALE GENOMIC DNA]</scope>
    <source>
        <strain evidence="2 3">LMG 32171</strain>
    </source>
</reference>
<name>A0ABM8U8S3_9BURK</name>
<feature type="domain" description="PPM-type phosphatase" evidence="1">
    <location>
        <begin position="158"/>
        <end position="348"/>
    </location>
</feature>
<organism evidence="2 3">
    <name type="scientific">Paraburkholderia gardini</name>
    <dbReference type="NCBI Taxonomy" id="2823469"/>
    <lineage>
        <taxon>Bacteria</taxon>
        <taxon>Pseudomonadati</taxon>
        <taxon>Pseudomonadota</taxon>
        <taxon>Betaproteobacteria</taxon>
        <taxon>Burkholderiales</taxon>
        <taxon>Burkholderiaceae</taxon>
        <taxon>Paraburkholderia</taxon>
    </lineage>
</organism>
<accession>A0ABM8U8S3</accession>
<dbReference type="Proteomes" id="UP000789752">
    <property type="component" value="Unassembled WGS sequence"/>
</dbReference>
<dbReference type="SUPFAM" id="SSF81606">
    <property type="entry name" value="PP2C-like"/>
    <property type="match status" value="1"/>
</dbReference>
<dbReference type="Gene3D" id="3.60.40.10">
    <property type="entry name" value="PPM-type phosphatase domain"/>
    <property type="match status" value="1"/>
</dbReference>
<dbReference type="SUPFAM" id="SSF55874">
    <property type="entry name" value="ATPase domain of HSP90 chaperone/DNA topoisomerase II/histidine kinase"/>
    <property type="match status" value="1"/>
</dbReference>
<gene>
    <name evidence="2" type="ORF">R54767_04331</name>
</gene>
<proteinExistence type="predicted"/>
<dbReference type="InterPro" id="IPR003594">
    <property type="entry name" value="HATPase_dom"/>
</dbReference>
<dbReference type="InterPro" id="IPR036890">
    <property type="entry name" value="HATPase_C_sf"/>
</dbReference>
<comment type="caution">
    <text evidence="2">The sequence shown here is derived from an EMBL/GenBank/DDBJ whole genome shotgun (WGS) entry which is preliminary data.</text>
</comment>
<sequence length="355" mass="37601">MEALVNDSTTAQQQFLVADTSQIAHVRRSVGDLARGLGFAETAAGRVAIVVTECATNILKHAGHGELLVRRLALAQPHSTQVRFGIEILALDKGPGIHDLHACFEDGYTTAGSAGSGMGAIQRQSDELDIWSQPGHGVAMRAVLWGDDARSAQPAGLFEYGVVNLPVAGETLCGDAWGVASTDEGVIIMVADGLGHGPQANAASMAAVRTLNSYARLPVVEIMDRAHDALRSTRGAAIGIARFDGVGGKLHFAGVGNVSAIVKQNDGTQRQMMSHNGIVGHNMRRAQEVDAPWSAHSQLVMHSDGLLTRWDIDHYPGLALHHPSLIAGVLYRDCTRGRDDVTVLVARSRARAALS</sequence>
<protein>
    <recommendedName>
        <fullName evidence="1">PPM-type phosphatase domain-containing protein</fullName>
    </recommendedName>
</protein>
<dbReference type="InterPro" id="IPR039248">
    <property type="entry name" value="Ptase_RsbX"/>
</dbReference>
<evidence type="ECO:0000259" key="1">
    <source>
        <dbReference type="SMART" id="SM00331"/>
    </source>
</evidence>
<dbReference type="InterPro" id="IPR001932">
    <property type="entry name" value="PPM-type_phosphatase-like_dom"/>
</dbReference>
<dbReference type="RefSeq" id="WP_228982111.1">
    <property type="nucleotide sequence ID" value="NZ_CAJQYY010000029.1"/>
</dbReference>